<sequence length="167" mass="17881">MGKKKSSDRGGSEALGASRRGAGQGLSDTGLAAVGDSGLQQAEEAAEAAATSSGGARTSNPQLQARLNQLVEYAQGGDLRGFVRVFVPHDLTQEDVDFFAGELEADPTRWELLAAEVTLIADGSRVNSIVGDQRTRAEFRYFMPNQSMNINREVVFVCENGDWRAEG</sequence>
<protein>
    <submittedName>
        <fullName evidence="2">Uncharacterized protein</fullName>
    </submittedName>
</protein>
<evidence type="ECO:0000313" key="2">
    <source>
        <dbReference type="EMBL" id="CAD8723572.1"/>
    </source>
</evidence>
<accession>A0A7S0T2R7</accession>
<feature type="region of interest" description="Disordered" evidence="1">
    <location>
        <begin position="1"/>
        <end position="60"/>
    </location>
</feature>
<name>A0A7S0T2R7_9CHLO</name>
<evidence type="ECO:0000256" key="1">
    <source>
        <dbReference type="SAM" id="MobiDB-lite"/>
    </source>
</evidence>
<reference evidence="2" key="1">
    <citation type="submission" date="2021-01" db="EMBL/GenBank/DDBJ databases">
        <authorList>
            <person name="Corre E."/>
            <person name="Pelletier E."/>
            <person name="Niang G."/>
            <person name="Scheremetjew M."/>
            <person name="Finn R."/>
            <person name="Kale V."/>
            <person name="Holt S."/>
            <person name="Cochrane G."/>
            <person name="Meng A."/>
            <person name="Brown T."/>
            <person name="Cohen L."/>
        </authorList>
    </citation>
    <scope>NUCLEOTIDE SEQUENCE</scope>
    <source>
        <strain evidence="2">SL-175</strain>
    </source>
</reference>
<proteinExistence type="predicted"/>
<dbReference type="AlphaFoldDB" id="A0A7S0T2R7"/>
<feature type="compositionally biased region" description="Polar residues" evidence="1">
    <location>
        <begin position="51"/>
        <end position="60"/>
    </location>
</feature>
<feature type="compositionally biased region" description="Basic and acidic residues" evidence="1">
    <location>
        <begin position="1"/>
        <end position="11"/>
    </location>
</feature>
<dbReference type="EMBL" id="HBFC01038388">
    <property type="protein sequence ID" value="CAD8723572.1"/>
    <property type="molecule type" value="Transcribed_RNA"/>
</dbReference>
<gene>
    <name evidence="2" type="ORF">MANT1106_LOCUS22788</name>
</gene>
<organism evidence="2">
    <name type="scientific">Mantoniella antarctica</name>
    <dbReference type="NCBI Taxonomy" id="81844"/>
    <lineage>
        <taxon>Eukaryota</taxon>
        <taxon>Viridiplantae</taxon>
        <taxon>Chlorophyta</taxon>
        <taxon>Mamiellophyceae</taxon>
        <taxon>Mamiellales</taxon>
        <taxon>Mamiellaceae</taxon>
        <taxon>Mantoniella</taxon>
    </lineage>
</organism>